<organism evidence="2 3">
    <name type="scientific">Sphingomonas daechungensis</name>
    <dbReference type="NCBI Taxonomy" id="1176646"/>
    <lineage>
        <taxon>Bacteria</taxon>
        <taxon>Pseudomonadati</taxon>
        <taxon>Pseudomonadota</taxon>
        <taxon>Alphaproteobacteria</taxon>
        <taxon>Sphingomonadales</taxon>
        <taxon>Sphingomonadaceae</taxon>
        <taxon>Sphingomonas</taxon>
    </lineage>
</organism>
<proteinExistence type="predicted"/>
<keyword evidence="3" id="KW-1185">Reference proteome</keyword>
<evidence type="ECO:0000313" key="2">
    <source>
        <dbReference type="EMBL" id="QNP44160.1"/>
    </source>
</evidence>
<evidence type="ECO:0000256" key="1">
    <source>
        <dbReference type="SAM" id="SignalP"/>
    </source>
</evidence>
<accession>A0ABX6T561</accession>
<name>A0ABX6T561_9SPHN</name>
<dbReference type="EMBL" id="CP060780">
    <property type="protein sequence ID" value="QNP44160.1"/>
    <property type="molecule type" value="Genomic_DNA"/>
</dbReference>
<dbReference type="InterPro" id="IPR025514">
    <property type="entry name" value="DUF4402"/>
</dbReference>
<dbReference type="Pfam" id="PF14352">
    <property type="entry name" value="DUF4402"/>
    <property type="match status" value="1"/>
</dbReference>
<evidence type="ECO:0000313" key="3">
    <source>
        <dbReference type="Proteomes" id="UP000516134"/>
    </source>
</evidence>
<dbReference type="Proteomes" id="UP000516134">
    <property type="component" value="Chromosome"/>
</dbReference>
<keyword evidence="1" id="KW-0732">Signal</keyword>
<dbReference type="RefSeq" id="WP_187715581.1">
    <property type="nucleotide sequence ID" value="NZ_BAABJC010000001.1"/>
</dbReference>
<reference evidence="2 3" key="1">
    <citation type="submission" date="2020-08" db="EMBL/GenBank/DDBJ databases">
        <title>Genome sequence of Sphingomonas daechungensis KACC 18115T.</title>
        <authorList>
            <person name="Hyun D.-W."/>
            <person name="Bae J.-W."/>
        </authorList>
    </citation>
    <scope>NUCLEOTIDE SEQUENCE [LARGE SCALE GENOMIC DNA]</scope>
    <source>
        <strain evidence="2 3">KACC 18115</strain>
    </source>
</reference>
<feature type="chain" id="PRO_5046562607" evidence="1">
    <location>
        <begin position="25"/>
        <end position="172"/>
    </location>
</feature>
<protein>
    <submittedName>
        <fullName evidence="2">DUF4402 domain-containing protein</fullName>
    </submittedName>
</protein>
<gene>
    <name evidence="2" type="ORF">H9L15_06475</name>
</gene>
<sequence length="172" mass="17953">MSLRFLPLLSAGLLSIATAAPLSAAPKAAVPPARASVDIRKATQVRLLNDLNFGYLSVTTAGTAVMNPNTDALTTTGGVVKIGGNPYSALFEGVSPVKGVVIVRIPKNPITLVRVGGTETMTVSNWTVDGSNSRNVNSKEPFDFKVGATLFVNANQVEGVYAGTFTVDVQYP</sequence>
<feature type="signal peptide" evidence="1">
    <location>
        <begin position="1"/>
        <end position="24"/>
    </location>
</feature>